<protein>
    <submittedName>
        <fullName evidence="1">Uncharacterized protein</fullName>
    </submittedName>
</protein>
<evidence type="ECO:0000313" key="1">
    <source>
        <dbReference type="EMBL" id="KAK9711253.1"/>
    </source>
</evidence>
<accession>A0AAW1K1L5</accession>
<dbReference type="AlphaFoldDB" id="A0AAW1K1L5"/>
<reference evidence="1 2" key="1">
    <citation type="journal article" date="2024" name="BMC Genomics">
        <title>De novo assembly and annotation of Popillia japonica's genome with initial clues to its potential as an invasive pest.</title>
        <authorList>
            <person name="Cucini C."/>
            <person name="Boschi S."/>
            <person name="Funari R."/>
            <person name="Cardaioli E."/>
            <person name="Iannotti N."/>
            <person name="Marturano G."/>
            <person name="Paoli F."/>
            <person name="Bruttini M."/>
            <person name="Carapelli A."/>
            <person name="Frati F."/>
            <person name="Nardi F."/>
        </authorList>
    </citation>
    <scope>NUCLEOTIDE SEQUENCE [LARGE SCALE GENOMIC DNA]</scope>
    <source>
        <strain evidence="1">DMR45628</strain>
    </source>
</reference>
<gene>
    <name evidence="1" type="ORF">QE152_g25604</name>
</gene>
<name>A0AAW1K1L5_POPJA</name>
<keyword evidence="2" id="KW-1185">Reference proteome</keyword>
<dbReference type="Proteomes" id="UP001458880">
    <property type="component" value="Unassembled WGS sequence"/>
</dbReference>
<evidence type="ECO:0000313" key="2">
    <source>
        <dbReference type="Proteomes" id="UP001458880"/>
    </source>
</evidence>
<proteinExistence type="predicted"/>
<sequence length="89" mass="10804">MYQITYNKTMQRTYNVVLDAVITQVTQNDSEEPQAGITVHDHDWGDPVENHQEYEYIGQARLRTLQLWWEIQHHITVFVYYWMMKSLTR</sequence>
<organism evidence="1 2">
    <name type="scientific">Popillia japonica</name>
    <name type="common">Japanese beetle</name>
    <dbReference type="NCBI Taxonomy" id="7064"/>
    <lineage>
        <taxon>Eukaryota</taxon>
        <taxon>Metazoa</taxon>
        <taxon>Ecdysozoa</taxon>
        <taxon>Arthropoda</taxon>
        <taxon>Hexapoda</taxon>
        <taxon>Insecta</taxon>
        <taxon>Pterygota</taxon>
        <taxon>Neoptera</taxon>
        <taxon>Endopterygota</taxon>
        <taxon>Coleoptera</taxon>
        <taxon>Polyphaga</taxon>
        <taxon>Scarabaeiformia</taxon>
        <taxon>Scarabaeidae</taxon>
        <taxon>Rutelinae</taxon>
        <taxon>Popillia</taxon>
    </lineage>
</organism>
<dbReference type="EMBL" id="JASPKY010000283">
    <property type="protein sequence ID" value="KAK9711253.1"/>
    <property type="molecule type" value="Genomic_DNA"/>
</dbReference>
<comment type="caution">
    <text evidence="1">The sequence shown here is derived from an EMBL/GenBank/DDBJ whole genome shotgun (WGS) entry which is preliminary data.</text>
</comment>